<evidence type="ECO:0000313" key="2">
    <source>
        <dbReference type="Proteomes" id="UP001205748"/>
    </source>
</evidence>
<organism evidence="1 2">
    <name type="scientific">Irregularibacter muris</name>
    <dbReference type="NCBI Taxonomy" id="1796619"/>
    <lineage>
        <taxon>Bacteria</taxon>
        <taxon>Bacillati</taxon>
        <taxon>Bacillota</taxon>
        <taxon>Clostridia</taxon>
        <taxon>Eubacteriales</taxon>
        <taxon>Eubacteriaceae</taxon>
        <taxon>Irregularibacter</taxon>
    </lineage>
</organism>
<keyword evidence="2" id="KW-1185">Reference proteome</keyword>
<protein>
    <submittedName>
        <fullName evidence="1">Uncharacterized protein</fullName>
    </submittedName>
</protein>
<comment type="caution">
    <text evidence="1">The sequence shown here is derived from an EMBL/GenBank/DDBJ whole genome shotgun (WGS) entry which is preliminary data.</text>
</comment>
<dbReference type="EMBL" id="JANKAS010000005">
    <property type="protein sequence ID" value="MCR1898721.1"/>
    <property type="molecule type" value="Genomic_DNA"/>
</dbReference>
<name>A0AAE3HEN8_9FIRM</name>
<dbReference type="Proteomes" id="UP001205748">
    <property type="component" value="Unassembled WGS sequence"/>
</dbReference>
<reference evidence="1" key="1">
    <citation type="submission" date="2022-07" db="EMBL/GenBank/DDBJ databases">
        <title>Enhanced cultured diversity of the mouse gut microbiota enables custom-made synthetic communities.</title>
        <authorList>
            <person name="Afrizal A."/>
        </authorList>
    </citation>
    <scope>NUCLEOTIDE SEQUENCE</scope>
    <source>
        <strain evidence="1">DSM 28593</strain>
    </source>
</reference>
<proteinExistence type="predicted"/>
<sequence>MRKLSIILITLFIVLMLIFISPQAVKGDDTLYDVYEGPMGIEIKSYTSNWTGEKLKDIYEELLNNTYGEEIKYLASINLYPDNPYGGDEEGLYRGAYQRNNFINKSRYKMKDKAEIDLLSMKDKNTIEEIAKTLSHEYGHHFTLYYLIKGENKTFDQWQDTQYAAIRGLVEDERVSNDYENGHQWNISEIAAEDYIQIFGSPTAKIPKTYDDIIKREEKKQLDQTIRWNNHIFNVYPQENFNIPLAQDIPGVADYWRELAGLEDLEIHPIPSTSHIALTQVKDLGYNKKQFIIEWTEGIDAKTSPLLYTVVAFDEHNQQAIPIKTVKTGEKLQAVIGSVKMKKGLEILYYTDHFTETPKDIRVFTMNEYGNIVSSNILTIDFEQPMVTELNHEEYTPQEKDMRVQENIRILQDKESIKKWVDKAIEGFSRTLEGIKLYIKKELNLWYKEQNY</sequence>
<dbReference type="AlphaFoldDB" id="A0AAE3HEN8"/>
<evidence type="ECO:0000313" key="1">
    <source>
        <dbReference type="EMBL" id="MCR1898721.1"/>
    </source>
</evidence>
<dbReference type="RefSeq" id="WP_257530356.1">
    <property type="nucleotide sequence ID" value="NZ_JANKAS010000005.1"/>
</dbReference>
<gene>
    <name evidence="1" type="ORF">NSA47_06910</name>
</gene>
<accession>A0AAE3HEN8</accession>